<dbReference type="EMBL" id="MAVT02000331">
    <property type="protein sequence ID" value="POS76793.1"/>
    <property type="molecule type" value="Genomic_DNA"/>
</dbReference>
<protein>
    <submittedName>
        <fullName evidence="1">Uncharacterized protein</fullName>
    </submittedName>
</protein>
<evidence type="ECO:0000313" key="2">
    <source>
        <dbReference type="Proteomes" id="UP000094444"/>
    </source>
</evidence>
<keyword evidence="2" id="KW-1185">Reference proteome</keyword>
<sequence>MSYFVMSSRTNGKSVNHRSHRICSRSPTPAICLLCLSLVAASILLSSLLWAPDLTSWSRNILSHPSFSPTDDGVVGEGIMDNNLCGFSPSQGTAQEARARGCVYDIISGSWVYPECHDAELGAEFLAHQPPWKWWADEDMKEEISVDEILATGGLNPTGYFVTPEYHDYHYLDRTAGASISSSESLDQSQNAEYYT</sequence>
<proteinExistence type="predicted"/>
<accession>A0A2P5I2Q8</accession>
<dbReference type="PANTHER" id="PTHR35896">
    <property type="entry name" value="IG-LIKE DOMAIN-CONTAINING PROTEIN"/>
    <property type="match status" value="1"/>
</dbReference>
<dbReference type="PANTHER" id="PTHR35896:SF3">
    <property type="entry name" value="MAJOR FACILITATOR SUPERFAMILY TRANSPORTER"/>
    <property type="match status" value="1"/>
</dbReference>
<dbReference type="AlphaFoldDB" id="A0A2P5I2Q8"/>
<dbReference type="InParanoid" id="A0A2P5I2Q8"/>
<dbReference type="InterPro" id="IPR053008">
    <property type="entry name" value="Phomopsin_biosynth_assoc"/>
</dbReference>
<name>A0A2P5I2Q8_DIAHE</name>
<comment type="caution">
    <text evidence="1">The sequence shown here is derived from an EMBL/GenBank/DDBJ whole genome shotgun (WGS) entry which is preliminary data.</text>
</comment>
<dbReference type="Proteomes" id="UP000094444">
    <property type="component" value="Unassembled WGS sequence"/>
</dbReference>
<dbReference type="OrthoDB" id="3501153at2759"/>
<organism evidence="1 2">
    <name type="scientific">Diaporthe helianthi</name>
    <dbReference type="NCBI Taxonomy" id="158607"/>
    <lineage>
        <taxon>Eukaryota</taxon>
        <taxon>Fungi</taxon>
        <taxon>Dikarya</taxon>
        <taxon>Ascomycota</taxon>
        <taxon>Pezizomycotina</taxon>
        <taxon>Sordariomycetes</taxon>
        <taxon>Sordariomycetidae</taxon>
        <taxon>Diaporthales</taxon>
        <taxon>Diaporthaceae</taxon>
        <taxon>Diaporthe</taxon>
    </lineage>
</organism>
<gene>
    <name evidence="1" type="ORF">DHEL01_v204807</name>
</gene>
<reference evidence="1" key="1">
    <citation type="submission" date="2017-09" db="EMBL/GenBank/DDBJ databases">
        <title>Polyketide synthases of a Diaporthe helianthi virulent isolate.</title>
        <authorList>
            <person name="Baroncelli R."/>
        </authorList>
    </citation>
    <scope>NUCLEOTIDE SEQUENCE [LARGE SCALE GENOMIC DNA]</scope>
    <source>
        <strain evidence="1">7/96</strain>
    </source>
</reference>
<evidence type="ECO:0000313" key="1">
    <source>
        <dbReference type="EMBL" id="POS76793.1"/>
    </source>
</evidence>